<gene>
    <name evidence="3" type="ORF">Cvel_14357</name>
</gene>
<dbReference type="PhylomeDB" id="A0A0G4F0N2"/>
<dbReference type="AlphaFoldDB" id="A0A0G4F0N2"/>
<proteinExistence type="predicted"/>
<keyword evidence="1" id="KW-0175">Coiled coil</keyword>
<organism evidence="3">
    <name type="scientific">Chromera velia CCMP2878</name>
    <dbReference type="NCBI Taxonomy" id="1169474"/>
    <lineage>
        <taxon>Eukaryota</taxon>
        <taxon>Sar</taxon>
        <taxon>Alveolata</taxon>
        <taxon>Colpodellida</taxon>
        <taxon>Chromeraceae</taxon>
        <taxon>Chromera</taxon>
    </lineage>
</organism>
<feature type="compositionally biased region" description="Acidic residues" evidence="2">
    <location>
        <begin position="409"/>
        <end position="418"/>
    </location>
</feature>
<accession>A0A0G4F0N2</accession>
<name>A0A0G4F0N2_9ALVE</name>
<dbReference type="EMBL" id="CDMZ01000020">
    <property type="protein sequence ID" value="CEM04615.1"/>
    <property type="molecule type" value="Genomic_DNA"/>
</dbReference>
<feature type="compositionally biased region" description="Polar residues" evidence="2">
    <location>
        <begin position="465"/>
        <end position="474"/>
    </location>
</feature>
<dbReference type="VEuPathDB" id="CryptoDB:Cvel_14357"/>
<feature type="region of interest" description="Disordered" evidence="2">
    <location>
        <begin position="360"/>
        <end position="474"/>
    </location>
</feature>
<protein>
    <submittedName>
        <fullName evidence="3">Uncharacterized protein</fullName>
    </submittedName>
</protein>
<feature type="coiled-coil region" evidence="1">
    <location>
        <begin position="6"/>
        <end position="33"/>
    </location>
</feature>
<feature type="compositionally biased region" description="Low complexity" evidence="2">
    <location>
        <begin position="85"/>
        <end position="94"/>
    </location>
</feature>
<reference evidence="3" key="1">
    <citation type="submission" date="2014-11" db="EMBL/GenBank/DDBJ databases">
        <authorList>
            <person name="Otto D Thomas"/>
            <person name="Naeem Raeece"/>
        </authorList>
    </citation>
    <scope>NUCLEOTIDE SEQUENCE</scope>
</reference>
<evidence type="ECO:0000256" key="1">
    <source>
        <dbReference type="SAM" id="Coils"/>
    </source>
</evidence>
<feature type="region of interest" description="Disordered" evidence="2">
    <location>
        <begin position="82"/>
        <end position="144"/>
    </location>
</feature>
<evidence type="ECO:0000313" key="3">
    <source>
        <dbReference type="EMBL" id="CEM04615.1"/>
    </source>
</evidence>
<evidence type="ECO:0000256" key="2">
    <source>
        <dbReference type="SAM" id="MobiDB-lite"/>
    </source>
</evidence>
<sequence length="474" mass="52247">MSLSDSDALRARVALLESQVAELQAELRLRKAEVRVKTAEYNIVAQMLEQERWNNQHEELPSPAAPVEFQYAHQGMVLQLEDHGSGASRSSSASPYPFNTPSSLVSAPSREDWTPRSPFATPHGESGVFSFGPQAAPLTERGNPLQSRLGSVVAKFEAFHGFADDFSPPPGTMTRIGSAVRFLEKYLDAEDIMWTLAHASLRLEEYHSAMDAVGMSIGRRELTALLQVYLSHSYLLDEPLWLSEWKRHVFPSEWSMEALNALVFHFFETQGFSLQVDDKKLQGRMKKFTGDVYVEAIERRHSECDSCALCKFGCDCNERSNDHVCPRDSDAMPSAPPFANRVREGGEGGHLRHNRFGSGLTVKVKGGKGGKDEGERGGTQAEHFVSGTNHGGQRVVWRPTALVRGPVPTDEEEEEGQEGDMSSATGTQRGGGSTAQRSAPPCRFCCHPKRGGRGGGGRASRHRATQFTRSTERD</sequence>
<feature type="compositionally biased region" description="Polar residues" evidence="2">
    <location>
        <begin position="97"/>
        <end position="106"/>
    </location>
</feature>